<gene>
    <name evidence="2" type="ORF">FGBIHFOD_00015</name>
</gene>
<reference evidence="2" key="1">
    <citation type="submission" date="2020-06" db="EMBL/GenBank/DDBJ databases">
        <title>Unique genomic features of the anaerobic methanotrophic archaea.</title>
        <authorList>
            <person name="Chadwick G.L."/>
            <person name="Skennerton C.T."/>
            <person name="Laso-Perez R."/>
            <person name="Leu A.O."/>
            <person name="Speth D.R."/>
            <person name="Yu H."/>
            <person name="Morgan-Lang C."/>
            <person name="Hatzenpichler R."/>
            <person name="Goudeau D."/>
            <person name="Malmstrom R."/>
            <person name="Brazelton W.J."/>
            <person name="Woyke T."/>
            <person name="Hallam S.J."/>
            <person name="Tyson G.W."/>
            <person name="Wegener G."/>
            <person name="Boetius A."/>
            <person name="Orphan V."/>
        </authorList>
    </citation>
    <scope>NUCLEOTIDE SEQUENCE</scope>
</reference>
<keyword evidence="1" id="KW-0472">Membrane</keyword>
<proteinExistence type="predicted"/>
<sequence length="48" mass="5217">MWLIGALTGIASMPFYMTIATTVVVYWILQALVLGLIKGAIVGSIYKE</sequence>
<accession>A0A7G9Z1Z1</accession>
<protein>
    <submittedName>
        <fullName evidence="2">Uncharacterized protein</fullName>
    </submittedName>
</protein>
<organism evidence="2">
    <name type="scientific">Candidatus Methanophaga sp. ANME-1 ERB7</name>
    <dbReference type="NCBI Taxonomy" id="2759913"/>
    <lineage>
        <taxon>Archaea</taxon>
        <taxon>Methanobacteriati</taxon>
        <taxon>Methanobacteriota</taxon>
        <taxon>Stenosarchaea group</taxon>
        <taxon>Methanomicrobia</taxon>
        <taxon>Candidatus Methanophagales</taxon>
        <taxon>Candidatus Methanophagaceae</taxon>
        <taxon>Candidatus Methanophaga</taxon>
    </lineage>
</organism>
<keyword evidence="1" id="KW-1133">Transmembrane helix</keyword>
<dbReference type="AlphaFoldDB" id="A0A7G9Z1Z1"/>
<dbReference type="EMBL" id="MT631574">
    <property type="protein sequence ID" value="QNO54275.1"/>
    <property type="molecule type" value="Genomic_DNA"/>
</dbReference>
<keyword evidence="1" id="KW-0812">Transmembrane</keyword>
<name>A0A7G9Z1Z1_9EURY</name>
<evidence type="ECO:0000256" key="1">
    <source>
        <dbReference type="SAM" id="Phobius"/>
    </source>
</evidence>
<feature type="transmembrane region" description="Helical" evidence="1">
    <location>
        <begin position="15"/>
        <end position="37"/>
    </location>
</feature>
<evidence type="ECO:0000313" key="2">
    <source>
        <dbReference type="EMBL" id="QNO54275.1"/>
    </source>
</evidence>